<dbReference type="Proteomes" id="UP000789901">
    <property type="component" value="Unassembled WGS sequence"/>
</dbReference>
<dbReference type="PROSITE" id="PS50076">
    <property type="entry name" value="DNAJ_2"/>
    <property type="match status" value="1"/>
</dbReference>
<dbReference type="EMBL" id="CAJVQB010075763">
    <property type="protein sequence ID" value="CAG8844393.1"/>
    <property type="molecule type" value="Genomic_DNA"/>
</dbReference>
<organism evidence="2 3">
    <name type="scientific">Gigaspora margarita</name>
    <dbReference type="NCBI Taxonomy" id="4874"/>
    <lineage>
        <taxon>Eukaryota</taxon>
        <taxon>Fungi</taxon>
        <taxon>Fungi incertae sedis</taxon>
        <taxon>Mucoromycota</taxon>
        <taxon>Glomeromycotina</taxon>
        <taxon>Glomeromycetes</taxon>
        <taxon>Diversisporales</taxon>
        <taxon>Gigasporaceae</taxon>
        <taxon>Gigaspora</taxon>
    </lineage>
</organism>
<reference evidence="2 3" key="1">
    <citation type="submission" date="2021-06" db="EMBL/GenBank/DDBJ databases">
        <authorList>
            <person name="Kallberg Y."/>
            <person name="Tangrot J."/>
            <person name="Rosling A."/>
        </authorList>
    </citation>
    <scope>NUCLEOTIDE SEQUENCE [LARGE SCALE GENOMIC DNA]</scope>
    <source>
        <strain evidence="2 3">120-4 pot B 10/14</strain>
    </source>
</reference>
<dbReference type="InterPro" id="IPR050817">
    <property type="entry name" value="DjlA_DnaK_co-chaperone"/>
</dbReference>
<dbReference type="PANTHER" id="PTHR24074">
    <property type="entry name" value="CO-CHAPERONE PROTEIN DJLA"/>
    <property type="match status" value="1"/>
</dbReference>
<comment type="caution">
    <text evidence="2">The sequence shown here is derived from an EMBL/GenBank/DDBJ whole genome shotgun (WGS) entry which is preliminary data.</text>
</comment>
<dbReference type="SUPFAM" id="SSF46565">
    <property type="entry name" value="Chaperone J-domain"/>
    <property type="match status" value="1"/>
</dbReference>
<dbReference type="Gene3D" id="1.10.287.110">
    <property type="entry name" value="DnaJ domain"/>
    <property type="match status" value="1"/>
</dbReference>
<name>A0ABN7WZK6_GIGMA</name>
<dbReference type="CDD" id="cd06257">
    <property type="entry name" value="DnaJ"/>
    <property type="match status" value="1"/>
</dbReference>
<keyword evidence="3" id="KW-1185">Reference proteome</keyword>
<sequence>VLKLTRNTTIQKIKQAYKKLVLLYHPDKNVKKSEKECQQAEQRFIEI</sequence>
<gene>
    <name evidence="2" type="ORF">GMARGA_LOCUS37078</name>
</gene>
<dbReference type="InterPro" id="IPR036869">
    <property type="entry name" value="J_dom_sf"/>
</dbReference>
<feature type="domain" description="J" evidence="1">
    <location>
        <begin position="1"/>
        <end position="47"/>
    </location>
</feature>
<protein>
    <submittedName>
        <fullName evidence="2">6951_t:CDS:1</fullName>
    </submittedName>
</protein>
<proteinExistence type="predicted"/>
<accession>A0ABN7WZK6</accession>
<evidence type="ECO:0000259" key="1">
    <source>
        <dbReference type="PROSITE" id="PS50076"/>
    </source>
</evidence>
<evidence type="ECO:0000313" key="2">
    <source>
        <dbReference type="EMBL" id="CAG8844393.1"/>
    </source>
</evidence>
<feature type="non-terminal residue" evidence="2">
    <location>
        <position position="1"/>
    </location>
</feature>
<evidence type="ECO:0000313" key="3">
    <source>
        <dbReference type="Proteomes" id="UP000789901"/>
    </source>
</evidence>
<dbReference type="Pfam" id="PF00226">
    <property type="entry name" value="DnaJ"/>
    <property type="match status" value="1"/>
</dbReference>
<dbReference type="InterPro" id="IPR001623">
    <property type="entry name" value="DnaJ_domain"/>
</dbReference>